<name>A0A2W6MVT8_9HELI</name>
<sequence>MIISLVFSKINTLKEDMKVRDFFLQAIFKSAHNLSPTFSFNETSLQICLEGEEKELLEFCNTLQNIIPLSLQWTFKELIQVTTPYENSQLDFKNFSYFSPQELANITQKNSSNFCNLWQNFIGYQQEKLTLIENGEKIPIQNAKDLQIALDKISKKLIAKEEVFIKTSMGKKSLVLLDENTPTPINEDFTFMPFCLNSAQTFFVASKEELEALATLEKPIISLRHKSIFKDFFPTREVSCILPYDPILLLLAQFLENYNGLYLLPIGEEKIQNGICAFFAKDIPSPKITLGSNAIIIPHIFKQTNILQAFKHKIEEEELHNINALYLGKEESLVLMYLQQTFKLTLPISFQTNPKLILKTLNTFNETTQKLVKNFTTPNETTIHYLQSFQEESRISKNILDLIGVCGLFLGFSTKENLEDALKEAYNNLLLNAKNFMGNKGPRIDFKLEKNEEGIFLNPLKTICSTMSFHLAGVDKELLSFGILDSLAEFFANFLRDLEENYQTKNVLICGELFANKQFLDQFIHYYPKFSEILPLDFCDTIPTKVFK</sequence>
<protein>
    <recommendedName>
        <fullName evidence="3">Protein hydE</fullName>
    </recommendedName>
</protein>
<organism evidence="1 2">
    <name type="scientific">Helicobacter valdiviensis</name>
    <dbReference type="NCBI Taxonomy" id="1458358"/>
    <lineage>
        <taxon>Bacteria</taxon>
        <taxon>Pseudomonadati</taxon>
        <taxon>Campylobacterota</taxon>
        <taxon>Epsilonproteobacteria</taxon>
        <taxon>Campylobacterales</taxon>
        <taxon>Helicobacteraceae</taxon>
        <taxon>Helicobacter</taxon>
    </lineage>
</organism>
<proteinExistence type="predicted"/>
<dbReference type="Gene3D" id="3.30.420.40">
    <property type="match status" value="1"/>
</dbReference>
<evidence type="ECO:0000313" key="1">
    <source>
        <dbReference type="EMBL" id="PZT48462.1"/>
    </source>
</evidence>
<accession>A0A2W6MVT8</accession>
<dbReference type="AlphaFoldDB" id="A0A2W6MVT8"/>
<keyword evidence="2" id="KW-1185">Reference proteome</keyword>
<evidence type="ECO:0008006" key="3">
    <source>
        <dbReference type="Google" id="ProtNLM"/>
    </source>
</evidence>
<dbReference type="RefSeq" id="WP_245892514.1">
    <property type="nucleotide sequence ID" value="NZ_NBIU01000007.1"/>
</dbReference>
<dbReference type="EMBL" id="NBIU01000007">
    <property type="protein sequence ID" value="PZT48462.1"/>
    <property type="molecule type" value="Genomic_DNA"/>
</dbReference>
<comment type="caution">
    <text evidence="1">The sequence shown here is derived from an EMBL/GenBank/DDBJ whole genome shotgun (WGS) entry which is preliminary data.</text>
</comment>
<gene>
    <name evidence="1" type="ORF">B6S12_03805</name>
</gene>
<dbReference type="Proteomes" id="UP000249746">
    <property type="component" value="Unassembled WGS sequence"/>
</dbReference>
<evidence type="ECO:0000313" key="2">
    <source>
        <dbReference type="Proteomes" id="UP000249746"/>
    </source>
</evidence>
<reference evidence="1 2" key="1">
    <citation type="submission" date="2017-03" db="EMBL/GenBank/DDBJ databases">
        <title>Genomic and clinical evidence uncovers the enterohepatic species Helicobacter valdiviensis as a potential human intestinal pathogen.</title>
        <authorList>
            <person name="Fresia P."/>
            <person name="Jara R."/>
            <person name="Sierra R."/>
            <person name="Ferres I."/>
            <person name="Greif G."/>
            <person name="Iraola G."/>
            <person name="Collado L."/>
        </authorList>
    </citation>
    <scope>NUCLEOTIDE SEQUENCE [LARGE SCALE GENOMIC DNA]</scope>
    <source>
        <strain evidence="1 2">WBE14</strain>
    </source>
</reference>